<protein>
    <recommendedName>
        <fullName evidence="1">LYR motif-containing protein Cup1-like N-terminal domain-containing protein</fullName>
    </recommendedName>
</protein>
<sequence>MSGCGLYRSLLRAAVGLFDARARMYAVQRVRARARAGGEAGPQAREGRKALRYLRKAVGGDARANKHILALAYGSKGRVAHLEVRPTDVPVMVATGAAFATVSRPPPPPLHPLLAKAAWGDGRWLACSAPAESNRRRRRMYGELLASNKRPRVA</sequence>
<dbReference type="GeneID" id="25563132"/>
<gene>
    <name evidence="2" type="ORF">AMSG_03540</name>
</gene>
<reference evidence="2 3" key="1">
    <citation type="submission" date="2010-05" db="EMBL/GenBank/DDBJ databases">
        <title>The Genome Sequence of Thecamonas trahens ATCC 50062.</title>
        <authorList>
            <consortium name="The Broad Institute Genome Sequencing Platform"/>
            <person name="Russ C."/>
            <person name="Cuomo C."/>
            <person name="Shea T."/>
            <person name="Young S.K."/>
            <person name="Zeng Q."/>
            <person name="Koehrsen M."/>
            <person name="Haas B."/>
            <person name="Borodovsky M."/>
            <person name="Guigo R."/>
            <person name="Alvarado L."/>
            <person name="Berlin A."/>
            <person name="Bochicchio J."/>
            <person name="Borenstein D."/>
            <person name="Chapman S."/>
            <person name="Chen Z."/>
            <person name="Freedman E."/>
            <person name="Gellesch M."/>
            <person name="Goldberg J."/>
            <person name="Griggs A."/>
            <person name="Gujja S."/>
            <person name="Heilman E."/>
            <person name="Heiman D."/>
            <person name="Hepburn T."/>
            <person name="Howarth C."/>
            <person name="Jen D."/>
            <person name="Larson L."/>
            <person name="Mehta T."/>
            <person name="Park D."/>
            <person name="Pearson M."/>
            <person name="Roberts A."/>
            <person name="Saif S."/>
            <person name="Shenoy N."/>
            <person name="Sisk P."/>
            <person name="Stolte C."/>
            <person name="Sykes S."/>
            <person name="Thomson T."/>
            <person name="Walk T."/>
            <person name="White J."/>
            <person name="Yandava C."/>
            <person name="Burger G."/>
            <person name="Gray M.W."/>
            <person name="Holland P.W.H."/>
            <person name="King N."/>
            <person name="Lang F.B.F."/>
            <person name="Roger A.J."/>
            <person name="Ruiz-Trillo I."/>
            <person name="Lander E."/>
            <person name="Nusbaum C."/>
        </authorList>
    </citation>
    <scope>NUCLEOTIDE SEQUENCE [LARGE SCALE GENOMIC DNA]</scope>
    <source>
        <strain evidence="2 3">ATCC 50062</strain>
    </source>
</reference>
<dbReference type="EMBL" id="GL349445">
    <property type="protein sequence ID" value="KNC47111.1"/>
    <property type="molecule type" value="Genomic_DNA"/>
</dbReference>
<proteinExistence type="predicted"/>
<dbReference type="Pfam" id="PF20263">
    <property type="entry name" value="LYRM2-like"/>
    <property type="match status" value="1"/>
</dbReference>
<keyword evidence="3" id="KW-1185">Reference proteome</keyword>
<feature type="domain" description="LYR motif-containing protein Cup1-like N-terminal" evidence="1">
    <location>
        <begin position="6"/>
        <end position="81"/>
    </location>
</feature>
<name>A0A0L0D4X5_THETB</name>
<organism evidence="2 3">
    <name type="scientific">Thecamonas trahens ATCC 50062</name>
    <dbReference type="NCBI Taxonomy" id="461836"/>
    <lineage>
        <taxon>Eukaryota</taxon>
        <taxon>Apusozoa</taxon>
        <taxon>Apusomonadida</taxon>
        <taxon>Apusomonadidae</taxon>
        <taxon>Thecamonas</taxon>
    </lineage>
</organism>
<dbReference type="AlphaFoldDB" id="A0A0L0D4X5"/>
<dbReference type="Proteomes" id="UP000054408">
    <property type="component" value="Unassembled WGS sequence"/>
</dbReference>
<evidence type="ECO:0000313" key="3">
    <source>
        <dbReference type="Proteomes" id="UP000054408"/>
    </source>
</evidence>
<accession>A0A0L0D4X5</accession>
<evidence type="ECO:0000313" key="2">
    <source>
        <dbReference type="EMBL" id="KNC47111.1"/>
    </source>
</evidence>
<dbReference type="InterPro" id="IPR046896">
    <property type="entry name" value="Cup1-like_N"/>
</dbReference>
<evidence type="ECO:0000259" key="1">
    <source>
        <dbReference type="Pfam" id="PF20263"/>
    </source>
</evidence>
<dbReference type="RefSeq" id="XP_013759888.1">
    <property type="nucleotide sequence ID" value="XM_013904434.1"/>
</dbReference>